<evidence type="ECO:0000256" key="2">
    <source>
        <dbReference type="ARBA" id="ARBA00022525"/>
    </source>
</evidence>
<evidence type="ECO:0000313" key="8">
    <source>
        <dbReference type="Proteomes" id="UP001283361"/>
    </source>
</evidence>
<feature type="domain" description="C-type lectin" evidence="6">
    <location>
        <begin position="34"/>
        <end position="147"/>
    </location>
</feature>
<proteinExistence type="predicted"/>
<feature type="domain" description="C-type lectin" evidence="6">
    <location>
        <begin position="295"/>
        <end position="413"/>
    </location>
</feature>
<keyword evidence="4" id="KW-0430">Lectin</keyword>
<keyword evidence="2" id="KW-0964">Secreted</keyword>
<keyword evidence="8" id="KW-1185">Reference proteome</keyword>
<dbReference type="InterPro" id="IPR051663">
    <property type="entry name" value="CLec_Tetranectin-domain"/>
</dbReference>
<comment type="subcellular location">
    <subcellularLocation>
        <location evidence="1">Secreted</location>
    </subcellularLocation>
</comment>
<evidence type="ECO:0000313" key="7">
    <source>
        <dbReference type="EMBL" id="KAK3803130.1"/>
    </source>
</evidence>
<protein>
    <recommendedName>
        <fullName evidence="6">C-type lectin domain-containing protein</fullName>
    </recommendedName>
</protein>
<dbReference type="SUPFAM" id="SSF56436">
    <property type="entry name" value="C-type lectin-like"/>
    <property type="match status" value="3"/>
</dbReference>
<dbReference type="GO" id="GO:0008083">
    <property type="term" value="F:growth factor activity"/>
    <property type="evidence" value="ECO:0007669"/>
    <property type="project" value="TreeGrafter"/>
</dbReference>
<sequence length="728" mass="80761">MKIILLFLLQILQVIRIQGIFDPCYFWPGSVYAGDGMCFKFEDKHNTFNGSQLACKNDGATLAEVRTQQQMDTAKTLSSHIGDVWLGGWDPKGGSNFVWISNGEKVFPHAMSFHNSSGPHEPICLVMDMASELTGQDCGHNLRYTCQIYAGNPCDVFLPGAEYYDNNCFLPVDEPMTLQDAMLHCEKRNAKVVEPSTETSITYITRFAIWNFDPNSDIWLGMTNSVNKFKWQSTAELVTAGNWASGDLGPSELTADSAVVMNGSSSWVWEVVSRSDAAGVICQRNIAKECNGVFSSGRCLNIYLDRKSWSAAKAACKDKGSYLAEPKTETLERTVKKYISDTADAGNVYLGATNLETEDAYMWDYSRELLADTFTDWQPNQPDNHNNVEHYLGHMGDGWNDFSVGYNLSFLCERVIPVYTHSYVVVLPKEGWANAVHKTKAMLSVASFPNQQGHNYVEFSTFPTGDLQTISLFNNEIFQYSINVSGVSLNSSGFQRKYIRVKSTDNLDVHFFLWSVRIRYACSTLVLEDIPQGSPSSFLTNPGQKDSSLAIVLTEETSSTLELALSGNVISASFALNNIRTQTGKHLFVSTSLTEQFQGLYVDSISSSHSAQLVHSTGALNVFRFSREYTKVTHDVSCDQILPSSMIGSDYITFPSLPMNVSVTDHYTVVAVHSDTTITIYDPDASVAPRKIFLKSAGDVFDLELSASGFYHVNGTNPFYLYARLTGA</sequence>
<dbReference type="GO" id="GO:0005615">
    <property type="term" value="C:extracellular space"/>
    <property type="evidence" value="ECO:0007669"/>
    <property type="project" value="TreeGrafter"/>
</dbReference>
<gene>
    <name evidence="7" type="ORF">RRG08_060102</name>
</gene>
<dbReference type="EMBL" id="JAWDGP010000184">
    <property type="protein sequence ID" value="KAK3803130.1"/>
    <property type="molecule type" value="Genomic_DNA"/>
</dbReference>
<dbReference type="SMART" id="SM00034">
    <property type="entry name" value="CLECT"/>
    <property type="match status" value="3"/>
</dbReference>
<dbReference type="PANTHER" id="PTHR22799">
    <property type="entry name" value="TETRANECTIN-RELATED"/>
    <property type="match status" value="1"/>
</dbReference>
<dbReference type="Gene3D" id="3.10.100.10">
    <property type="entry name" value="Mannose-Binding Protein A, subunit A"/>
    <property type="match status" value="3"/>
</dbReference>
<evidence type="ECO:0000259" key="6">
    <source>
        <dbReference type="PROSITE" id="PS50041"/>
    </source>
</evidence>
<dbReference type="InterPro" id="IPR035234">
    <property type="entry name" value="IgGFc-bd_N"/>
</dbReference>
<feature type="chain" id="PRO_5042203018" description="C-type lectin domain-containing protein" evidence="5">
    <location>
        <begin position="20"/>
        <end position="728"/>
    </location>
</feature>
<dbReference type="InterPro" id="IPR016186">
    <property type="entry name" value="C-type_lectin-like/link_sf"/>
</dbReference>
<dbReference type="PANTHER" id="PTHR22799:SF1">
    <property type="entry name" value="C-TYPE LECTIN DOMAIN FAMILY 11 MEMBER A"/>
    <property type="match status" value="1"/>
</dbReference>
<feature type="signal peptide" evidence="5">
    <location>
        <begin position="1"/>
        <end position="19"/>
    </location>
</feature>
<keyword evidence="3 5" id="KW-0732">Signal</keyword>
<feature type="non-terminal residue" evidence="7">
    <location>
        <position position="1"/>
    </location>
</feature>
<accession>A0AAE1EDV6</accession>
<name>A0AAE1EDV6_9GAST</name>
<dbReference type="Pfam" id="PF17517">
    <property type="entry name" value="IgGFc_binding"/>
    <property type="match status" value="1"/>
</dbReference>
<dbReference type="CDD" id="cd00037">
    <property type="entry name" value="CLECT"/>
    <property type="match status" value="3"/>
</dbReference>
<dbReference type="InterPro" id="IPR016187">
    <property type="entry name" value="CTDL_fold"/>
</dbReference>
<comment type="caution">
    <text evidence="7">The sequence shown here is derived from an EMBL/GenBank/DDBJ whole genome shotgun (WGS) entry which is preliminary data.</text>
</comment>
<dbReference type="GO" id="GO:0030246">
    <property type="term" value="F:carbohydrate binding"/>
    <property type="evidence" value="ECO:0007669"/>
    <property type="project" value="UniProtKB-KW"/>
</dbReference>
<feature type="domain" description="C-type lectin" evidence="6">
    <location>
        <begin position="164"/>
        <end position="283"/>
    </location>
</feature>
<dbReference type="AlphaFoldDB" id="A0AAE1EDV6"/>
<dbReference type="PROSITE" id="PS50041">
    <property type="entry name" value="C_TYPE_LECTIN_2"/>
    <property type="match status" value="3"/>
</dbReference>
<evidence type="ECO:0000256" key="3">
    <source>
        <dbReference type="ARBA" id="ARBA00022729"/>
    </source>
</evidence>
<reference evidence="7" key="1">
    <citation type="journal article" date="2023" name="G3 (Bethesda)">
        <title>A reference genome for the long-term kleptoplast-retaining sea slug Elysia crispata morphotype clarki.</title>
        <authorList>
            <person name="Eastman K.E."/>
            <person name="Pendleton A.L."/>
            <person name="Shaikh M.A."/>
            <person name="Suttiyut T."/>
            <person name="Ogas R."/>
            <person name="Tomko P."/>
            <person name="Gavelis G."/>
            <person name="Widhalm J.R."/>
            <person name="Wisecaver J.H."/>
        </authorList>
    </citation>
    <scope>NUCLEOTIDE SEQUENCE</scope>
    <source>
        <strain evidence="7">ECLA1</strain>
    </source>
</reference>
<evidence type="ECO:0000256" key="1">
    <source>
        <dbReference type="ARBA" id="ARBA00004613"/>
    </source>
</evidence>
<dbReference type="Pfam" id="PF00059">
    <property type="entry name" value="Lectin_C"/>
    <property type="match status" value="3"/>
</dbReference>
<organism evidence="7 8">
    <name type="scientific">Elysia crispata</name>
    <name type="common">lettuce slug</name>
    <dbReference type="NCBI Taxonomy" id="231223"/>
    <lineage>
        <taxon>Eukaryota</taxon>
        <taxon>Metazoa</taxon>
        <taxon>Spiralia</taxon>
        <taxon>Lophotrochozoa</taxon>
        <taxon>Mollusca</taxon>
        <taxon>Gastropoda</taxon>
        <taxon>Heterobranchia</taxon>
        <taxon>Euthyneura</taxon>
        <taxon>Panpulmonata</taxon>
        <taxon>Sacoglossa</taxon>
        <taxon>Placobranchoidea</taxon>
        <taxon>Plakobranchidae</taxon>
        <taxon>Elysia</taxon>
    </lineage>
</organism>
<dbReference type="Proteomes" id="UP001283361">
    <property type="component" value="Unassembled WGS sequence"/>
</dbReference>
<dbReference type="InterPro" id="IPR001304">
    <property type="entry name" value="C-type_lectin-like"/>
</dbReference>
<evidence type="ECO:0000256" key="4">
    <source>
        <dbReference type="ARBA" id="ARBA00022734"/>
    </source>
</evidence>
<evidence type="ECO:0000256" key="5">
    <source>
        <dbReference type="SAM" id="SignalP"/>
    </source>
</evidence>